<organism evidence="1 2">
    <name type="scientific">Cetraspora pellucida</name>
    <dbReference type="NCBI Taxonomy" id="1433469"/>
    <lineage>
        <taxon>Eukaryota</taxon>
        <taxon>Fungi</taxon>
        <taxon>Fungi incertae sedis</taxon>
        <taxon>Mucoromycota</taxon>
        <taxon>Glomeromycotina</taxon>
        <taxon>Glomeromycetes</taxon>
        <taxon>Diversisporales</taxon>
        <taxon>Gigasporaceae</taxon>
        <taxon>Cetraspora</taxon>
    </lineage>
</organism>
<gene>
    <name evidence="1" type="ORF">SPELUC_LOCUS17057</name>
</gene>
<dbReference type="EMBL" id="CAJVPW010067230">
    <property type="protein sequence ID" value="CAG8788996.1"/>
    <property type="molecule type" value="Genomic_DNA"/>
</dbReference>
<proteinExistence type="predicted"/>
<sequence length="93" mass="10393">MSFIEDHMERSFSLSTQEVQDESVSTDTSFRNSRDRLTLDTLRILCSVEGLSSSGSKKDLVERFASRTSSKIKGKVGKVNDALLITEHKASEH</sequence>
<comment type="caution">
    <text evidence="1">The sequence shown here is derived from an EMBL/GenBank/DDBJ whole genome shotgun (WGS) entry which is preliminary data.</text>
</comment>
<name>A0ACA9RDW9_9GLOM</name>
<evidence type="ECO:0000313" key="1">
    <source>
        <dbReference type="EMBL" id="CAG8788996.1"/>
    </source>
</evidence>
<feature type="non-terminal residue" evidence="1">
    <location>
        <position position="93"/>
    </location>
</feature>
<dbReference type="Proteomes" id="UP000789366">
    <property type="component" value="Unassembled WGS sequence"/>
</dbReference>
<accession>A0ACA9RDW9</accession>
<evidence type="ECO:0000313" key="2">
    <source>
        <dbReference type="Proteomes" id="UP000789366"/>
    </source>
</evidence>
<reference evidence="1" key="1">
    <citation type="submission" date="2021-06" db="EMBL/GenBank/DDBJ databases">
        <authorList>
            <person name="Kallberg Y."/>
            <person name="Tangrot J."/>
            <person name="Rosling A."/>
        </authorList>
    </citation>
    <scope>NUCLEOTIDE SEQUENCE</scope>
    <source>
        <strain evidence="1">28 12/20/2015</strain>
    </source>
</reference>
<keyword evidence="2" id="KW-1185">Reference proteome</keyword>
<protein>
    <submittedName>
        <fullName evidence="1">15316_t:CDS:1</fullName>
    </submittedName>
</protein>